<proteinExistence type="predicted"/>
<protein>
    <submittedName>
        <fullName evidence="1">Uncharacterized protein</fullName>
    </submittedName>
</protein>
<dbReference type="AlphaFoldDB" id="A0A7X2J3E8"/>
<gene>
    <name evidence="1" type="ORF">GJU40_18100</name>
</gene>
<dbReference type="InterPro" id="IPR017850">
    <property type="entry name" value="Alkaline_phosphatase_core_sf"/>
</dbReference>
<dbReference type="OrthoDB" id="2940026at2"/>
<organism evidence="1 2">
    <name type="scientific">Metabacillus lacus</name>
    <dbReference type="NCBI Taxonomy" id="1983721"/>
    <lineage>
        <taxon>Bacteria</taxon>
        <taxon>Bacillati</taxon>
        <taxon>Bacillota</taxon>
        <taxon>Bacilli</taxon>
        <taxon>Bacillales</taxon>
        <taxon>Bacillaceae</taxon>
        <taxon>Metabacillus</taxon>
    </lineage>
</organism>
<evidence type="ECO:0000313" key="2">
    <source>
        <dbReference type="Proteomes" id="UP000448867"/>
    </source>
</evidence>
<comment type="caution">
    <text evidence="1">The sequence shown here is derived from an EMBL/GenBank/DDBJ whole genome shotgun (WGS) entry which is preliminary data.</text>
</comment>
<keyword evidence="2" id="KW-1185">Reference proteome</keyword>
<sequence>MHEDVKPFTVLPEKELKEQSIHHQNAGEVVLLGEKGYSMGNGFNKLSEPAKKLGNHGGDPARKELHAIFMGVGPDLPAGQKIDPVSLMDVAPTVYDMLDLKSPEFVEGKAIDYRMGKKD</sequence>
<dbReference type="Gene3D" id="3.40.720.10">
    <property type="entry name" value="Alkaline Phosphatase, subunit A"/>
    <property type="match status" value="1"/>
</dbReference>
<evidence type="ECO:0000313" key="1">
    <source>
        <dbReference type="EMBL" id="MRX74038.1"/>
    </source>
</evidence>
<accession>A0A7X2J3E8</accession>
<name>A0A7X2J3E8_9BACI</name>
<dbReference type="EMBL" id="WKKI01000057">
    <property type="protein sequence ID" value="MRX74038.1"/>
    <property type="molecule type" value="Genomic_DNA"/>
</dbReference>
<reference evidence="1 2" key="1">
    <citation type="submission" date="2019-11" db="EMBL/GenBank/DDBJ databases">
        <title>Bacillus lacus genome.</title>
        <authorList>
            <person name="Allen C.J."/>
            <person name="Newman J.D."/>
        </authorList>
    </citation>
    <scope>NUCLEOTIDE SEQUENCE [LARGE SCALE GENOMIC DNA]</scope>
    <source>
        <strain evidence="1 2">KCTC 33946</strain>
    </source>
</reference>
<dbReference type="Proteomes" id="UP000448867">
    <property type="component" value="Unassembled WGS sequence"/>
</dbReference>
<dbReference type="SUPFAM" id="SSF53649">
    <property type="entry name" value="Alkaline phosphatase-like"/>
    <property type="match status" value="1"/>
</dbReference>
<dbReference type="RefSeq" id="WP_154309493.1">
    <property type="nucleotide sequence ID" value="NZ_WKKI01000057.1"/>
</dbReference>